<name>A0ABU1BAJ3_PSEHA</name>
<organism evidence="3 4">
    <name type="scientific">Pseudoalteromonas haloplanktis</name>
    <name type="common">Alteromonas haloplanktis</name>
    <dbReference type="NCBI Taxonomy" id="228"/>
    <lineage>
        <taxon>Bacteria</taxon>
        <taxon>Pseudomonadati</taxon>
        <taxon>Pseudomonadota</taxon>
        <taxon>Gammaproteobacteria</taxon>
        <taxon>Alteromonadales</taxon>
        <taxon>Pseudoalteromonadaceae</taxon>
        <taxon>Pseudoalteromonas</taxon>
    </lineage>
</organism>
<dbReference type="InterPro" id="IPR052909">
    <property type="entry name" value="Transposase_6_like"/>
</dbReference>
<evidence type="ECO:0000313" key="3">
    <source>
        <dbReference type="EMBL" id="MDQ9091533.1"/>
    </source>
</evidence>
<evidence type="ECO:0000259" key="2">
    <source>
        <dbReference type="Pfam" id="PF13340"/>
    </source>
</evidence>
<sequence length="253" mass="29069">MPRLMLTDATWNVLSKVMYLSGRIYNKPDHKKTFEGILYKMRTGIPWRDLPSDFGCWSAIYRRFNLWSKKGILNELFRVLSRDADMDWVFIDGSIVRAHQHSCGARTADNESIGKSRGGNSTKIHLAVDSGGLPVYYELSCGNTHDIVHAESLVANCSTSNVVVADKGYDSEKLRAFVRDNNATPVIPRKDNSLVGNEDIDWCMYKYRHLIENAFGRIKQYRGIATRYEKLERNYHSMLALAFVMMWLPMWAD</sequence>
<reference evidence="3 4" key="1">
    <citation type="submission" date="2023-08" db="EMBL/GenBank/DDBJ databases">
        <title>Pseudoalteromonas haloplanktis LL1 genome.</title>
        <authorList>
            <person name="Wu S."/>
        </authorList>
    </citation>
    <scope>NUCLEOTIDE SEQUENCE [LARGE SCALE GENOMIC DNA]</scope>
    <source>
        <strain evidence="3 4">LL1</strain>
    </source>
</reference>
<dbReference type="InterPro" id="IPR002559">
    <property type="entry name" value="Transposase_11"/>
</dbReference>
<dbReference type="InterPro" id="IPR025161">
    <property type="entry name" value="IS402-like_dom"/>
</dbReference>
<dbReference type="RefSeq" id="WP_309038769.1">
    <property type="nucleotide sequence ID" value="NZ_JAVIFY010000004.1"/>
</dbReference>
<gene>
    <name evidence="3" type="ORF">RC083_08015</name>
</gene>
<dbReference type="PANTHER" id="PTHR46637">
    <property type="entry name" value="TIS1421-TRANSPOSASE PROTEIN A"/>
    <property type="match status" value="1"/>
</dbReference>
<evidence type="ECO:0000313" key="4">
    <source>
        <dbReference type="Proteomes" id="UP001226574"/>
    </source>
</evidence>
<evidence type="ECO:0000259" key="1">
    <source>
        <dbReference type="Pfam" id="PF01609"/>
    </source>
</evidence>
<accession>A0ABU1BAJ3</accession>
<proteinExistence type="predicted"/>
<dbReference type="Pfam" id="PF13340">
    <property type="entry name" value="DUF4096"/>
    <property type="match status" value="1"/>
</dbReference>
<dbReference type="PANTHER" id="PTHR46637:SF1">
    <property type="entry name" value="BLL5188 PROTEIN"/>
    <property type="match status" value="1"/>
</dbReference>
<dbReference type="EMBL" id="JAVIFY010000004">
    <property type="protein sequence ID" value="MDQ9091533.1"/>
    <property type="molecule type" value="Genomic_DNA"/>
</dbReference>
<feature type="domain" description="Insertion element IS402-like" evidence="2">
    <location>
        <begin position="6"/>
        <end position="77"/>
    </location>
</feature>
<keyword evidence="4" id="KW-1185">Reference proteome</keyword>
<dbReference type="Pfam" id="PF01609">
    <property type="entry name" value="DDE_Tnp_1"/>
    <property type="match status" value="1"/>
</dbReference>
<comment type="caution">
    <text evidence="3">The sequence shown here is derived from an EMBL/GenBank/DDBJ whole genome shotgun (WGS) entry which is preliminary data.</text>
</comment>
<dbReference type="Proteomes" id="UP001226574">
    <property type="component" value="Unassembled WGS sequence"/>
</dbReference>
<protein>
    <submittedName>
        <fullName evidence="3">IS5 family transposase</fullName>
    </submittedName>
</protein>
<dbReference type="NCBIfam" id="NF033580">
    <property type="entry name" value="transpos_IS5_3"/>
    <property type="match status" value="1"/>
</dbReference>
<feature type="domain" description="Transposase IS4-like" evidence="1">
    <location>
        <begin position="88"/>
        <end position="246"/>
    </location>
</feature>